<reference evidence="5 6" key="1">
    <citation type="journal article" date="2014" name="Int. J. Syst. Evol. Microbiol.">
        <title>Complete genome sequence of Corynebacterium casei LMG S-19264T (=DSM 44701T), isolated from a smear-ripened cheese.</title>
        <authorList>
            <consortium name="US DOE Joint Genome Institute (JGI-PGF)"/>
            <person name="Walter F."/>
            <person name="Albersmeier A."/>
            <person name="Kalinowski J."/>
            <person name="Ruckert C."/>
        </authorList>
    </citation>
    <scope>NUCLEOTIDE SEQUENCE [LARGE SCALE GENOMIC DNA]</scope>
    <source>
        <strain evidence="5 6">CGMCC 1.16330</strain>
    </source>
</reference>
<dbReference type="InterPro" id="IPR005143">
    <property type="entry name" value="TF_LuxR_autoind-bd_dom"/>
</dbReference>
<dbReference type="RefSeq" id="WP_188903829.1">
    <property type="nucleotide sequence ID" value="NZ_BMKS01000021.1"/>
</dbReference>
<dbReference type="PRINTS" id="PR00038">
    <property type="entry name" value="HTHLUXR"/>
</dbReference>
<name>A0A8J2ZF94_9PROT</name>
<dbReference type="InterPro" id="IPR016032">
    <property type="entry name" value="Sig_transdc_resp-reg_C-effctor"/>
</dbReference>
<comment type="caution">
    <text evidence="5">The sequence shown here is derived from an EMBL/GenBank/DDBJ whole genome shotgun (WGS) entry which is preliminary data.</text>
</comment>
<dbReference type="SMART" id="SM00421">
    <property type="entry name" value="HTH_LUXR"/>
    <property type="match status" value="1"/>
</dbReference>
<dbReference type="PANTHER" id="PTHR44688:SF16">
    <property type="entry name" value="DNA-BINDING TRANSCRIPTIONAL ACTIVATOR DEVR_DOSR"/>
    <property type="match status" value="1"/>
</dbReference>
<keyword evidence="6" id="KW-1185">Reference proteome</keyword>
<dbReference type="InterPro" id="IPR036693">
    <property type="entry name" value="TF_LuxR_autoind-bd_dom_sf"/>
</dbReference>
<keyword evidence="2" id="KW-0238">DNA-binding</keyword>
<dbReference type="PANTHER" id="PTHR44688">
    <property type="entry name" value="DNA-BINDING TRANSCRIPTIONAL ACTIVATOR DEVR_DOSR"/>
    <property type="match status" value="1"/>
</dbReference>
<organism evidence="5 6">
    <name type="scientific">Caldovatus sediminis</name>
    <dbReference type="NCBI Taxonomy" id="2041189"/>
    <lineage>
        <taxon>Bacteria</taxon>
        <taxon>Pseudomonadati</taxon>
        <taxon>Pseudomonadota</taxon>
        <taxon>Alphaproteobacteria</taxon>
        <taxon>Acetobacterales</taxon>
        <taxon>Roseomonadaceae</taxon>
        <taxon>Caldovatus</taxon>
    </lineage>
</organism>
<feature type="domain" description="HTH luxR-type" evidence="4">
    <location>
        <begin position="179"/>
        <end position="244"/>
    </location>
</feature>
<evidence type="ECO:0000259" key="4">
    <source>
        <dbReference type="PROSITE" id="PS50043"/>
    </source>
</evidence>
<evidence type="ECO:0000256" key="2">
    <source>
        <dbReference type="ARBA" id="ARBA00023125"/>
    </source>
</evidence>
<dbReference type="Pfam" id="PF00196">
    <property type="entry name" value="GerE"/>
    <property type="match status" value="1"/>
</dbReference>
<dbReference type="InterPro" id="IPR000792">
    <property type="entry name" value="Tscrpt_reg_LuxR_C"/>
</dbReference>
<evidence type="ECO:0000256" key="1">
    <source>
        <dbReference type="ARBA" id="ARBA00023015"/>
    </source>
</evidence>
<sequence length="248" mass="25863">MDPSLLALLDRLAAARSIEAAWSEAVAGFAAIGVAWCHHAYAPPAWSPPGAPARLRLTTLPPSWTAHYEASGFSGTDAARRRCAHAVAPFPVGEEFALALGDRAWARMCAEAAAIAGIGCGLAVPLRPAPGAAQGGFTLLTRLHGAAFAAWRGAHERVAVLAAHAAAQRILELAEDPAAAAAQRRLSPRERECLLWLAAGLRNDRIAERLGIATATVALHLARARRKLGAATREQALAKALSLGLLAP</sequence>
<proteinExistence type="predicted"/>
<dbReference type="PROSITE" id="PS00622">
    <property type="entry name" value="HTH_LUXR_1"/>
    <property type="match status" value="1"/>
</dbReference>
<dbReference type="Gene3D" id="1.10.10.10">
    <property type="entry name" value="Winged helix-like DNA-binding domain superfamily/Winged helix DNA-binding domain"/>
    <property type="match status" value="1"/>
</dbReference>
<evidence type="ECO:0000313" key="5">
    <source>
        <dbReference type="EMBL" id="GGG50202.1"/>
    </source>
</evidence>
<dbReference type="SUPFAM" id="SSF75516">
    <property type="entry name" value="Pheromone-binding domain of LuxR-like quorum-sensing transcription factors"/>
    <property type="match status" value="1"/>
</dbReference>
<evidence type="ECO:0000313" key="6">
    <source>
        <dbReference type="Proteomes" id="UP000597507"/>
    </source>
</evidence>
<dbReference type="Proteomes" id="UP000597507">
    <property type="component" value="Unassembled WGS sequence"/>
</dbReference>
<accession>A0A8J2ZF94</accession>
<dbReference type="Pfam" id="PF03472">
    <property type="entry name" value="Autoind_bind"/>
    <property type="match status" value="1"/>
</dbReference>
<dbReference type="GO" id="GO:0006355">
    <property type="term" value="P:regulation of DNA-templated transcription"/>
    <property type="evidence" value="ECO:0007669"/>
    <property type="project" value="InterPro"/>
</dbReference>
<dbReference type="PROSITE" id="PS50043">
    <property type="entry name" value="HTH_LUXR_2"/>
    <property type="match status" value="1"/>
</dbReference>
<evidence type="ECO:0000256" key="3">
    <source>
        <dbReference type="ARBA" id="ARBA00023163"/>
    </source>
</evidence>
<keyword evidence="1" id="KW-0805">Transcription regulation</keyword>
<dbReference type="GO" id="GO:0003677">
    <property type="term" value="F:DNA binding"/>
    <property type="evidence" value="ECO:0007669"/>
    <property type="project" value="UniProtKB-KW"/>
</dbReference>
<gene>
    <name evidence="5" type="ORF">GCM10010964_41860</name>
</gene>
<dbReference type="SUPFAM" id="SSF46894">
    <property type="entry name" value="C-terminal effector domain of the bipartite response regulators"/>
    <property type="match status" value="1"/>
</dbReference>
<dbReference type="InterPro" id="IPR036388">
    <property type="entry name" value="WH-like_DNA-bd_sf"/>
</dbReference>
<dbReference type="EMBL" id="BMKS01000021">
    <property type="protein sequence ID" value="GGG50202.1"/>
    <property type="molecule type" value="Genomic_DNA"/>
</dbReference>
<dbReference type="AlphaFoldDB" id="A0A8J2ZF94"/>
<protein>
    <submittedName>
        <fullName evidence="5">LuxR family transcriptional regulator</fullName>
    </submittedName>
</protein>
<dbReference type="CDD" id="cd06170">
    <property type="entry name" value="LuxR_C_like"/>
    <property type="match status" value="1"/>
</dbReference>
<keyword evidence="3" id="KW-0804">Transcription</keyword>
<dbReference type="Gene3D" id="3.30.450.80">
    <property type="entry name" value="Transcription factor LuxR-like, autoinducer-binding domain"/>
    <property type="match status" value="1"/>
</dbReference>